<dbReference type="InterPro" id="IPR011701">
    <property type="entry name" value="MFS"/>
</dbReference>
<feature type="transmembrane region" description="Helical" evidence="8">
    <location>
        <begin position="376"/>
        <end position="399"/>
    </location>
</feature>
<keyword evidence="7 8" id="KW-0472">Membrane</keyword>
<feature type="transmembrane region" description="Helical" evidence="8">
    <location>
        <begin position="12"/>
        <end position="31"/>
    </location>
</feature>
<dbReference type="SUPFAM" id="SSF103473">
    <property type="entry name" value="MFS general substrate transporter"/>
    <property type="match status" value="1"/>
</dbReference>
<feature type="transmembrane region" description="Helical" evidence="8">
    <location>
        <begin position="351"/>
        <end position="370"/>
    </location>
</feature>
<dbReference type="EMBL" id="JACIEW010000004">
    <property type="protein sequence ID" value="MBB4052150.1"/>
    <property type="molecule type" value="Genomic_DNA"/>
</dbReference>
<evidence type="ECO:0000256" key="5">
    <source>
        <dbReference type="ARBA" id="ARBA00022692"/>
    </source>
</evidence>
<proteinExistence type="inferred from homology"/>
<dbReference type="GO" id="GO:0022857">
    <property type="term" value="F:transmembrane transporter activity"/>
    <property type="evidence" value="ECO:0007669"/>
    <property type="project" value="InterPro"/>
</dbReference>
<feature type="transmembrane region" description="Helical" evidence="8">
    <location>
        <begin position="86"/>
        <end position="105"/>
    </location>
</feature>
<reference evidence="10 11" key="1">
    <citation type="submission" date="2020-08" db="EMBL/GenBank/DDBJ databases">
        <title>Genomic Encyclopedia of Type Strains, Phase IV (KMG-IV): sequencing the most valuable type-strain genomes for metagenomic binning, comparative biology and taxonomic classification.</title>
        <authorList>
            <person name="Goeker M."/>
        </authorList>
    </citation>
    <scope>NUCLEOTIDE SEQUENCE [LARGE SCALE GENOMIC DNA]</scope>
    <source>
        <strain evidence="10 11">DSM 23447</strain>
    </source>
</reference>
<comment type="similarity">
    <text evidence="2">Belongs to the major facilitator superfamily.</text>
</comment>
<keyword evidence="11" id="KW-1185">Reference proteome</keyword>
<keyword evidence="5 8" id="KW-0812">Transmembrane</keyword>
<feature type="transmembrane region" description="Helical" evidence="8">
    <location>
        <begin position="142"/>
        <end position="161"/>
    </location>
</feature>
<evidence type="ECO:0000256" key="4">
    <source>
        <dbReference type="ARBA" id="ARBA00022475"/>
    </source>
</evidence>
<feature type="transmembrane region" description="Helical" evidence="8">
    <location>
        <begin position="57"/>
        <end position="79"/>
    </location>
</feature>
<dbReference type="RefSeq" id="WP_183310886.1">
    <property type="nucleotide sequence ID" value="NZ_JACIEW010000004.1"/>
</dbReference>
<feature type="transmembrane region" description="Helical" evidence="8">
    <location>
        <begin position="319"/>
        <end position="339"/>
    </location>
</feature>
<keyword evidence="4" id="KW-1003">Cell membrane</keyword>
<comment type="subcellular location">
    <subcellularLocation>
        <location evidence="1">Cell membrane</location>
        <topology evidence="1">Multi-pass membrane protein</topology>
    </subcellularLocation>
</comment>
<evidence type="ECO:0000256" key="2">
    <source>
        <dbReference type="ARBA" id="ARBA00008335"/>
    </source>
</evidence>
<keyword evidence="6 8" id="KW-1133">Transmembrane helix</keyword>
<dbReference type="AlphaFoldDB" id="A0A7W6INB6"/>
<evidence type="ECO:0000313" key="10">
    <source>
        <dbReference type="EMBL" id="MBB4052150.1"/>
    </source>
</evidence>
<evidence type="ECO:0000256" key="6">
    <source>
        <dbReference type="ARBA" id="ARBA00022989"/>
    </source>
</evidence>
<dbReference type="PANTHER" id="PTHR43271">
    <property type="entry name" value="BLL2771 PROTEIN"/>
    <property type="match status" value="1"/>
</dbReference>
<evidence type="ECO:0000313" key="11">
    <source>
        <dbReference type="Proteomes" id="UP000547011"/>
    </source>
</evidence>
<gene>
    <name evidence="10" type="ORF">GGR20_001793</name>
</gene>
<evidence type="ECO:0000256" key="1">
    <source>
        <dbReference type="ARBA" id="ARBA00004651"/>
    </source>
</evidence>
<feature type="transmembrane region" description="Helical" evidence="8">
    <location>
        <begin position="289"/>
        <end position="307"/>
    </location>
</feature>
<dbReference type="GO" id="GO:0005886">
    <property type="term" value="C:plasma membrane"/>
    <property type="evidence" value="ECO:0007669"/>
    <property type="project" value="UniProtKB-SubCell"/>
</dbReference>
<evidence type="ECO:0000256" key="3">
    <source>
        <dbReference type="ARBA" id="ARBA00022448"/>
    </source>
</evidence>
<evidence type="ECO:0000256" key="8">
    <source>
        <dbReference type="SAM" id="Phobius"/>
    </source>
</evidence>
<comment type="caution">
    <text evidence="10">The sequence shown here is derived from an EMBL/GenBank/DDBJ whole genome shotgun (WGS) entry which is preliminary data.</text>
</comment>
<sequence>MTGNTGEAVSVPHVAFAGVGALLLLALGHTISNLVRTLPAITTDVLAESFSVTPGDVAAMTGVFHLAFAVGQIPVGVALDRFGIKRVFMSLISTVVIGSLLAAVAQNSVGFVLSQAVLGLGCSGMLLCPLTYAAKNLSNVNFALWSALVLAVGNSGMLLSASPMALVIEALGWRSAFIVSAALAATVALTAWLGVRSQREDRHPAGSVSSEFRQVARIGSSRELRGVVILAFVSFAVVIGVRGMWAGPWLMEVKQMSRVEAGNIMLILTLMLISMPMLVSLVDRRTGRTGMLLVSGHLIAGMALLTLPFGRGLAPLYDLSLLVVFGVAISVQPLLFVLGRQSVGSSDAGKALAAVNLAFFAGAATIQALSAPVVGLTGFSGVIMFLGLLAIAGAMAFLLTARRPQQH</sequence>
<protein>
    <submittedName>
        <fullName evidence="10">Putative MFS family arabinose efflux permease</fullName>
    </submittedName>
</protein>
<feature type="transmembrane region" description="Helical" evidence="8">
    <location>
        <begin position="173"/>
        <end position="195"/>
    </location>
</feature>
<keyword evidence="3" id="KW-0813">Transport</keyword>
<organism evidence="10 11">
    <name type="scientific">Devosia subaequoris</name>
    <dbReference type="NCBI Taxonomy" id="395930"/>
    <lineage>
        <taxon>Bacteria</taxon>
        <taxon>Pseudomonadati</taxon>
        <taxon>Pseudomonadota</taxon>
        <taxon>Alphaproteobacteria</taxon>
        <taxon>Hyphomicrobiales</taxon>
        <taxon>Devosiaceae</taxon>
        <taxon>Devosia</taxon>
    </lineage>
</organism>
<feature type="transmembrane region" description="Helical" evidence="8">
    <location>
        <begin position="265"/>
        <end position="282"/>
    </location>
</feature>
<dbReference type="InterPro" id="IPR036259">
    <property type="entry name" value="MFS_trans_sf"/>
</dbReference>
<dbReference type="PANTHER" id="PTHR43271:SF2">
    <property type="entry name" value="BLL2771 PROTEIN"/>
    <property type="match status" value="1"/>
</dbReference>
<dbReference type="Proteomes" id="UP000547011">
    <property type="component" value="Unassembled WGS sequence"/>
</dbReference>
<dbReference type="Pfam" id="PF07690">
    <property type="entry name" value="MFS_1"/>
    <property type="match status" value="1"/>
</dbReference>
<evidence type="ECO:0000256" key="7">
    <source>
        <dbReference type="ARBA" id="ARBA00023136"/>
    </source>
</evidence>
<feature type="transmembrane region" description="Helical" evidence="8">
    <location>
        <begin position="227"/>
        <end position="245"/>
    </location>
</feature>
<dbReference type="PROSITE" id="PS50850">
    <property type="entry name" value="MFS"/>
    <property type="match status" value="1"/>
</dbReference>
<feature type="transmembrane region" description="Helical" evidence="8">
    <location>
        <begin position="111"/>
        <end position="130"/>
    </location>
</feature>
<dbReference type="InterPro" id="IPR020846">
    <property type="entry name" value="MFS_dom"/>
</dbReference>
<accession>A0A7W6INB6</accession>
<feature type="domain" description="Major facilitator superfamily (MFS) profile" evidence="9">
    <location>
        <begin position="21"/>
        <end position="405"/>
    </location>
</feature>
<name>A0A7W6INB6_9HYPH</name>
<evidence type="ECO:0000259" key="9">
    <source>
        <dbReference type="PROSITE" id="PS50850"/>
    </source>
</evidence>
<dbReference type="Gene3D" id="1.20.1250.20">
    <property type="entry name" value="MFS general substrate transporter like domains"/>
    <property type="match status" value="1"/>
</dbReference>